<evidence type="ECO:0000313" key="2">
    <source>
        <dbReference type="Proteomes" id="UP001056610"/>
    </source>
</evidence>
<dbReference type="Proteomes" id="UP001056610">
    <property type="component" value="Chromosome"/>
</dbReference>
<reference evidence="1" key="1">
    <citation type="submission" date="2022-05" db="EMBL/GenBank/DDBJ databases">
        <title>A methanotrophic Mycobacterium dominates a cave microbial ecosystem.</title>
        <authorList>
            <person name="Van Spanning R.J.M."/>
            <person name="Guan Q."/>
            <person name="Melkonian C."/>
            <person name="Gallant J."/>
            <person name="Polerecky L."/>
            <person name="Flot J.-F."/>
            <person name="Brandt B.W."/>
            <person name="Braster M."/>
            <person name="Iturbe Espinoza P."/>
            <person name="Aerts J."/>
            <person name="Meima-Franke M."/>
            <person name="Piersma S.R."/>
            <person name="Bunduc C."/>
            <person name="Ummels R."/>
            <person name="Pain A."/>
            <person name="Fleming E.J."/>
            <person name="van der Wel N."/>
            <person name="Gherman V.D."/>
            <person name="Sarbu S.M."/>
            <person name="Bodelier P.L.E."/>
            <person name="Bitter W."/>
        </authorList>
    </citation>
    <scope>NUCLEOTIDE SEQUENCE</scope>
    <source>
        <strain evidence="1">Sulfur Cave</strain>
    </source>
</reference>
<accession>A0ABY4QKR3</accession>
<name>A0ABY4QKR3_9MYCO</name>
<protein>
    <submittedName>
        <fullName evidence="1">Uncharacterized protein</fullName>
    </submittedName>
</protein>
<keyword evidence="2" id="KW-1185">Reference proteome</keyword>
<organism evidence="1 2">
    <name type="scientific">Candidatus Mycobacterium methanotrophicum</name>
    <dbReference type="NCBI Taxonomy" id="2943498"/>
    <lineage>
        <taxon>Bacteria</taxon>
        <taxon>Bacillati</taxon>
        <taxon>Actinomycetota</taxon>
        <taxon>Actinomycetes</taxon>
        <taxon>Mycobacteriales</taxon>
        <taxon>Mycobacteriaceae</taxon>
        <taxon>Mycobacterium</taxon>
    </lineage>
</organism>
<sequence length="110" mass="12101">MRSSVDEADRFSSIADFPDNFVTEGGDIVDAELVDTAAGGAEALGRADPYDLLSALREIASPWLLARETLPLLVEWVRIAVGIGDRQLPAKDQRFSDPAWRDNPLYNRLA</sequence>
<proteinExistence type="predicted"/>
<dbReference type="RefSeq" id="WP_219068103.1">
    <property type="nucleotide sequence ID" value="NZ_CAJUXY010000030.1"/>
</dbReference>
<gene>
    <name evidence="1" type="ORF">M5I08_20035</name>
</gene>
<dbReference type="EMBL" id="CP097320">
    <property type="protein sequence ID" value="UQX10383.1"/>
    <property type="molecule type" value="Genomic_DNA"/>
</dbReference>
<evidence type="ECO:0000313" key="1">
    <source>
        <dbReference type="EMBL" id="UQX10383.1"/>
    </source>
</evidence>